<proteinExistence type="predicted"/>
<reference evidence="3" key="1">
    <citation type="submission" date="2021-01" db="EMBL/GenBank/DDBJ databases">
        <authorList>
            <person name="Corre E."/>
            <person name="Pelletier E."/>
            <person name="Niang G."/>
            <person name="Scheremetjew M."/>
            <person name="Finn R."/>
            <person name="Kale V."/>
            <person name="Holt S."/>
            <person name="Cochrane G."/>
            <person name="Meng A."/>
            <person name="Brown T."/>
            <person name="Cohen L."/>
        </authorList>
    </citation>
    <scope>NUCLEOTIDE SEQUENCE</scope>
    <source>
        <strain evidence="3">NIES-381</strain>
    </source>
</reference>
<evidence type="ECO:0000313" key="3">
    <source>
        <dbReference type="EMBL" id="CAD9044613.1"/>
    </source>
</evidence>
<evidence type="ECO:0000256" key="1">
    <source>
        <dbReference type="SAM" id="Coils"/>
    </source>
</evidence>
<feature type="region of interest" description="Disordered" evidence="2">
    <location>
        <begin position="171"/>
        <end position="242"/>
    </location>
</feature>
<protein>
    <submittedName>
        <fullName evidence="3">Uncharacterized protein</fullName>
    </submittedName>
</protein>
<feature type="compositionally biased region" description="Polar residues" evidence="2">
    <location>
        <begin position="10"/>
        <end position="25"/>
    </location>
</feature>
<dbReference type="AlphaFoldDB" id="A0A7S1NXH8"/>
<feature type="coiled-coil region" evidence="1">
    <location>
        <begin position="390"/>
        <end position="471"/>
    </location>
</feature>
<name>A0A7S1NXH8_9EUGL</name>
<sequence>MKVASIPIQPRTSSGQASMDKSGCSSYGPEDSCDEQTRWQRWLSSPSGMMTPPQQTLLGSQGTAKTNRDDLRLTTVDKARVARVFAGKSSEANHTISPIARSKKLSQAPQKDTLVIVPGSRHVLRHHMDAALAAESQPMPQGVTYTVDRVHQWLDTLVQDLMQRQDLEPLPLAATDPDDPAEVHGHDLTPQAGPPKSDADGELHAKGQDTVGSTEPNADGAPRLSFPAQQVGPTSLLDRGDCGTEPAQFARYKDLEGFKFGRPCSVDNCESQCSTVWDQAREAESSLLNALLDVVLSRPSDGCDAPVTTEQQLINAIKRARAQNTSWQGSAVRPSSKAAVTAKGEGYPAKIPLVYAGKCSGDKKTKKNKGNNVKHILAKWERELGTNSVNAELTAKLVSVQQELALAKKELSQQKAYFESVHHMQTAQFCLEKLEMQAQAKAQYLECEELNRQLQHLKQSHAEELQTMEHKAAVPQTVQQQLPAKAVGSELQHEADLFRFSIGSTLFNSLVGLFCPVLLP</sequence>
<keyword evidence="1" id="KW-0175">Coiled coil</keyword>
<accession>A0A7S1NXH8</accession>
<feature type="compositionally biased region" description="Basic and acidic residues" evidence="2">
    <location>
        <begin position="197"/>
        <end position="207"/>
    </location>
</feature>
<feature type="region of interest" description="Disordered" evidence="2">
    <location>
        <begin position="1"/>
        <end position="67"/>
    </location>
</feature>
<dbReference type="EMBL" id="HBGA01153615">
    <property type="protein sequence ID" value="CAD9044613.1"/>
    <property type="molecule type" value="Transcribed_RNA"/>
</dbReference>
<gene>
    <name evidence="3" type="ORF">EGYM00392_LOCUS55797</name>
</gene>
<feature type="compositionally biased region" description="Polar residues" evidence="2">
    <location>
        <begin position="42"/>
        <end position="65"/>
    </location>
</feature>
<evidence type="ECO:0000256" key="2">
    <source>
        <dbReference type="SAM" id="MobiDB-lite"/>
    </source>
</evidence>
<organism evidence="3">
    <name type="scientific">Eutreptiella gymnastica</name>
    <dbReference type="NCBI Taxonomy" id="73025"/>
    <lineage>
        <taxon>Eukaryota</taxon>
        <taxon>Discoba</taxon>
        <taxon>Euglenozoa</taxon>
        <taxon>Euglenida</taxon>
        <taxon>Spirocuta</taxon>
        <taxon>Euglenophyceae</taxon>
        <taxon>Eutreptiales</taxon>
        <taxon>Eutreptiaceae</taxon>
        <taxon>Eutreptiella</taxon>
    </lineage>
</organism>